<dbReference type="SMART" id="SM00612">
    <property type="entry name" value="Kelch"/>
    <property type="match status" value="6"/>
</dbReference>
<dbReference type="Gene3D" id="2.120.10.80">
    <property type="entry name" value="Kelch-type beta propeller"/>
    <property type="match status" value="1"/>
</dbReference>
<comment type="caution">
    <text evidence="7">The sequence shown here is derived from an EMBL/GenBank/DDBJ whole genome shotgun (WGS) entry which is preliminary data.</text>
</comment>
<dbReference type="FunFam" id="1.25.40.420:FF:000001">
    <property type="entry name" value="Kelch-like family member 12"/>
    <property type="match status" value="1"/>
</dbReference>
<feature type="domain" description="RRM" evidence="6">
    <location>
        <begin position="72"/>
        <end position="148"/>
    </location>
</feature>
<evidence type="ECO:0000259" key="6">
    <source>
        <dbReference type="PROSITE" id="PS50102"/>
    </source>
</evidence>
<evidence type="ECO:0008006" key="9">
    <source>
        <dbReference type="Google" id="ProtNLM"/>
    </source>
</evidence>
<dbReference type="Pfam" id="PF07707">
    <property type="entry name" value="BACK"/>
    <property type="match status" value="1"/>
</dbReference>
<dbReference type="InterPro" id="IPR015915">
    <property type="entry name" value="Kelch-typ_b-propeller"/>
</dbReference>
<dbReference type="Pfam" id="PF00651">
    <property type="entry name" value="BTB"/>
    <property type="match status" value="1"/>
</dbReference>
<dbReference type="PROSITE" id="PS50097">
    <property type="entry name" value="BTB"/>
    <property type="match status" value="1"/>
</dbReference>
<dbReference type="SMART" id="SM00360">
    <property type="entry name" value="RRM"/>
    <property type="match status" value="1"/>
</dbReference>
<evidence type="ECO:0000256" key="3">
    <source>
        <dbReference type="PROSITE-ProRule" id="PRU00176"/>
    </source>
</evidence>
<dbReference type="InterPro" id="IPR011705">
    <property type="entry name" value="BACK"/>
</dbReference>
<protein>
    <recommendedName>
        <fullName evidence="9">Kelch-like protein 18</fullName>
    </recommendedName>
</protein>
<dbReference type="SUPFAM" id="SSF54695">
    <property type="entry name" value="POZ domain"/>
    <property type="match status" value="1"/>
</dbReference>
<dbReference type="Proteomes" id="UP001159428">
    <property type="component" value="Unassembled WGS sequence"/>
</dbReference>
<organism evidence="7 8">
    <name type="scientific">Pocillopora meandrina</name>
    <dbReference type="NCBI Taxonomy" id="46732"/>
    <lineage>
        <taxon>Eukaryota</taxon>
        <taxon>Metazoa</taxon>
        <taxon>Cnidaria</taxon>
        <taxon>Anthozoa</taxon>
        <taxon>Hexacorallia</taxon>
        <taxon>Scleractinia</taxon>
        <taxon>Astrocoeniina</taxon>
        <taxon>Pocilloporidae</taxon>
        <taxon>Pocillopora</taxon>
    </lineage>
</organism>
<keyword evidence="2" id="KW-0677">Repeat</keyword>
<dbReference type="InterPro" id="IPR000504">
    <property type="entry name" value="RRM_dom"/>
</dbReference>
<evidence type="ECO:0000256" key="2">
    <source>
        <dbReference type="ARBA" id="ARBA00022737"/>
    </source>
</evidence>
<dbReference type="InterPro" id="IPR035979">
    <property type="entry name" value="RBD_domain_sf"/>
</dbReference>
<dbReference type="Gene3D" id="3.30.70.330">
    <property type="match status" value="1"/>
</dbReference>
<accession>A0AAU9WVK4</accession>
<dbReference type="SMART" id="SM00875">
    <property type="entry name" value="BACK"/>
    <property type="match status" value="1"/>
</dbReference>
<evidence type="ECO:0000313" key="7">
    <source>
        <dbReference type="EMBL" id="CAH3127121.1"/>
    </source>
</evidence>
<sequence>MEEPKPLTSRKRKRHDWWAKHRPKEGKVLKKSDKTDKPVKTPEKKKQTSEATGEENEQAIDKLDSKDKNKRYILFIGNLPFSVKEEQVKNHFRCTDNITEFRLMTKKSGESKGCGFIEFGDKASYWKALNLHHSVLAGRKINVEVTCGGGGKGENRVKKLQQRKLKFQQGRKRSLLFCVPEFSSQVFSGLHSLRKDGKLCDIQLGVGDFHLKSHRVVLAAASSYFNAMFTGDMKESRQDEVILFGVEFSALEDLVNFCYTGRIEINVDNVQNLLCASNLLQLASVKQACVEFLHRVLHPTNCLGIRSFADTYSCIDLVKAADVFAVKNFSEVARSEEFLSLAPEAVVEMISREELNVRTEEEVFEAISAWVRREEDERKDFLPELLKNVRLPLISPQYLCDKVSSDELIKSNLACRDLIDEAKDYLLMPERRCKLQSIRTKPRRCSEAACLIYAIGGLTSSGEALSTVETYDTLTGQWLPGLPMSTLRTRVGVAVLDKKLYALGGFDGHKRLSTVECFDPQFQTWKAVAPMNTRRSALGAVVVSGGIYVVGGYDGHISLSTVECYSSAVNSWKFVAPMGTLRSAAGVTELNGKIFAIGGHNGLSIFNTVEVYNPQTNTWVQSPPMSVRRCRVGVATLNGRIYVCGGYDGSCFLNTVECFDPETGQWTFVAPMNTRRSRVAVVTLGGRLYAIGGYDGLSNLNTVECFDVLSNRWTPVASMGMHQGGVGVGVLPRGPFS</sequence>
<dbReference type="InterPro" id="IPR011333">
    <property type="entry name" value="SKP1/BTB/POZ_sf"/>
</dbReference>
<dbReference type="SUPFAM" id="SSF117281">
    <property type="entry name" value="Kelch motif"/>
    <property type="match status" value="2"/>
</dbReference>
<feature type="domain" description="BTB" evidence="5">
    <location>
        <begin position="200"/>
        <end position="267"/>
    </location>
</feature>
<dbReference type="EMBL" id="CALNXJ010000022">
    <property type="protein sequence ID" value="CAH3127121.1"/>
    <property type="molecule type" value="Genomic_DNA"/>
</dbReference>
<dbReference type="GO" id="GO:0003723">
    <property type="term" value="F:RNA binding"/>
    <property type="evidence" value="ECO:0007669"/>
    <property type="project" value="UniProtKB-UniRule"/>
</dbReference>
<evidence type="ECO:0000256" key="1">
    <source>
        <dbReference type="ARBA" id="ARBA00022441"/>
    </source>
</evidence>
<dbReference type="InterPro" id="IPR006652">
    <property type="entry name" value="Kelch_1"/>
</dbReference>
<dbReference type="PRINTS" id="PR00501">
    <property type="entry name" value="KELCHREPEAT"/>
</dbReference>
<dbReference type="InterPro" id="IPR037293">
    <property type="entry name" value="Gal_Oxidase_central_sf"/>
</dbReference>
<dbReference type="Pfam" id="PF00076">
    <property type="entry name" value="RRM_1"/>
    <property type="match status" value="1"/>
</dbReference>
<evidence type="ECO:0000313" key="8">
    <source>
        <dbReference type="Proteomes" id="UP001159428"/>
    </source>
</evidence>
<dbReference type="PANTHER" id="PTHR24412">
    <property type="entry name" value="KELCH PROTEIN"/>
    <property type="match status" value="1"/>
</dbReference>
<evidence type="ECO:0000256" key="4">
    <source>
        <dbReference type="SAM" id="MobiDB-lite"/>
    </source>
</evidence>
<dbReference type="AlphaFoldDB" id="A0AAU9WVK4"/>
<dbReference type="PROSITE" id="PS50102">
    <property type="entry name" value="RRM"/>
    <property type="match status" value="1"/>
</dbReference>
<feature type="compositionally biased region" description="Basic and acidic residues" evidence="4">
    <location>
        <begin position="25"/>
        <end position="48"/>
    </location>
</feature>
<name>A0AAU9WVK4_9CNID</name>
<dbReference type="Pfam" id="PF01344">
    <property type="entry name" value="Kelch_1"/>
    <property type="match status" value="6"/>
</dbReference>
<proteinExistence type="predicted"/>
<gene>
    <name evidence="7" type="ORF">PMEA_00012881</name>
</gene>
<feature type="compositionally biased region" description="Basic residues" evidence="4">
    <location>
        <begin position="8"/>
        <end position="24"/>
    </location>
</feature>
<dbReference type="InterPro" id="IPR012677">
    <property type="entry name" value="Nucleotide-bd_a/b_plait_sf"/>
</dbReference>
<dbReference type="Gene3D" id="1.25.40.420">
    <property type="match status" value="1"/>
</dbReference>
<keyword evidence="1" id="KW-0880">Kelch repeat</keyword>
<evidence type="ECO:0000259" key="5">
    <source>
        <dbReference type="PROSITE" id="PS50097"/>
    </source>
</evidence>
<dbReference type="SMART" id="SM00225">
    <property type="entry name" value="BTB"/>
    <property type="match status" value="1"/>
</dbReference>
<dbReference type="PANTHER" id="PTHR24412:SF497">
    <property type="entry name" value="KELCH-LIKE PROTEIN 18"/>
    <property type="match status" value="1"/>
</dbReference>
<keyword evidence="3" id="KW-0694">RNA-binding</keyword>
<dbReference type="Gene3D" id="2.130.10.80">
    <property type="entry name" value="Galactose oxidase/kelch, beta-propeller"/>
    <property type="match status" value="1"/>
</dbReference>
<feature type="region of interest" description="Disordered" evidence="4">
    <location>
        <begin position="1"/>
        <end position="58"/>
    </location>
</feature>
<dbReference type="SUPFAM" id="SSF54928">
    <property type="entry name" value="RNA-binding domain, RBD"/>
    <property type="match status" value="1"/>
</dbReference>
<dbReference type="InterPro" id="IPR000210">
    <property type="entry name" value="BTB/POZ_dom"/>
</dbReference>
<dbReference type="InterPro" id="IPR034228">
    <property type="entry name" value="Nop6_RRM"/>
</dbReference>
<reference evidence="7 8" key="1">
    <citation type="submission" date="2022-05" db="EMBL/GenBank/DDBJ databases">
        <authorList>
            <consortium name="Genoscope - CEA"/>
            <person name="William W."/>
        </authorList>
    </citation>
    <scope>NUCLEOTIDE SEQUENCE [LARGE SCALE GENOMIC DNA]</scope>
</reference>
<keyword evidence="8" id="KW-1185">Reference proteome</keyword>
<dbReference type="Gene3D" id="3.30.710.10">
    <property type="entry name" value="Potassium Channel Kv1.1, Chain A"/>
    <property type="match status" value="1"/>
</dbReference>
<dbReference type="CDD" id="cd12400">
    <property type="entry name" value="RRM_Nop6"/>
    <property type="match status" value="1"/>
</dbReference>